<dbReference type="PANTHER" id="PTHR34265:SF1">
    <property type="entry name" value="TYPE III PANTOTHENATE KINASE"/>
    <property type="match status" value="1"/>
</dbReference>
<evidence type="ECO:0000256" key="11">
    <source>
        <dbReference type="ARBA" id="ARBA00022840"/>
    </source>
</evidence>
<evidence type="ECO:0000256" key="3">
    <source>
        <dbReference type="ARBA" id="ARBA00004496"/>
    </source>
</evidence>
<dbReference type="SUPFAM" id="SSF53067">
    <property type="entry name" value="Actin-like ATPase domain"/>
    <property type="match status" value="2"/>
</dbReference>
<feature type="binding site" evidence="16">
    <location>
        <begin position="94"/>
        <end position="97"/>
    </location>
    <ligand>
        <name>substrate</name>
    </ligand>
</feature>
<keyword evidence="9 16" id="KW-0547">Nucleotide-binding</keyword>
<dbReference type="Gene3D" id="3.30.420.40">
    <property type="match status" value="2"/>
</dbReference>
<keyword evidence="7 16" id="KW-0963">Cytoplasm</keyword>
<dbReference type="Proteomes" id="UP001172778">
    <property type="component" value="Unassembled WGS sequence"/>
</dbReference>
<evidence type="ECO:0000256" key="5">
    <source>
        <dbReference type="ARBA" id="ARBA00011738"/>
    </source>
</evidence>
<sequence length="244" mass="25564">MNLLVDIGNTRIKWAIRQGTHTLHTAACLHTELAMLPAQIAPWPISKVVACNVAGPELAQALAAAVQPLTVQWLIPGRERCGIHNSYTEPARLGADRWAALIGARQQREGDLLVVMAGTALTVDALTTEGVFLGGTISPGLQLMRKSLAQGTAELGLPPGQATEFPCNTGDAIFNGALVALAGAIEHMAARLARFRGHEVSCLISGGDAAVITPWLGIAASHVCHIDNLVLEGLAVVANEEISL</sequence>
<comment type="function">
    <text evidence="16">Catalyzes the phosphorylation of pantothenate (Pan), the first step in CoA biosynthesis.</text>
</comment>
<dbReference type="InterPro" id="IPR043129">
    <property type="entry name" value="ATPase_NBD"/>
</dbReference>
<dbReference type="RefSeq" id="WP_284099531.1">
    <property type="nucleotide sequence ID" value="NZ_JARRAF010000003.1"/>
</dbReference>
<dbReference type="GO" id="GO:0004594">
    <property type="term" value="F:pantothenate kinase activity"/>
    <property type="evidence" value="ECO:0007669"/>
    <property type="project" value="UniProtKB-EC"/>
</dbReference>
<comment type="cofactor">
    <cofactor evidence="16">
        <name>NH4(+)</name>
        <dbReference type="ChEBI" id="CHEBI:28938"/>
    </cofactor>
    <cofactor evidence="16">
        <name>K(+)</name>
        <dbReference type="ChEBI" id="CHEBI:29103"/>
    </cofactor>
    <text evidence="16">A monovalent cation. Ammonium or potassium.</text>
</comment>
<organism evidence="17 18">
    <name type="scientific">Parachitinimonas caeni</name>
    <dbReference type="NCBI Taxonomy" id="3031301"/>
    <lineage>
        <taxon>Bacteria</taxon>
        <taxon>Pseudomonadati</taxon>
        <taxon>Pseudomonadota</taxon>
        <taxon>Betaproteobacteria</taxon>
        <taxon>Neisseriales</taxon>
        <taxon>Chitinibacteraceae</taxon>
        <taxon>Parachitinimonas</taxon>
    </lineage>
</organism>
<comment type="similarity">
    <text evidence="14 16">Belongs to the type III pantothenate kinase family.</text>
</comment>
<keyword evidence="18" id="KW-1185">Reference proteome</keyword>
<comment type="caution">
    <text evidence="16">Lacks conserved residue(s) required for the propagation of feature annotation.</text>
</comment>
<evidence type="ECO:0000313" key="17">
    <source>
        <dbReference type="EMBL" id="MDK2123242.1"/>
    </source>
</evidence>
<feature type="binding site" evidence="16">
    <location>
        <begin position="6"/>
        <end position="13"/>
    </location>
    <ligand>
        <name>ATP</name>
        <dbReference type="ChEBI" id="CHEBI:30616"/>
    </ligand>
</feature>
<evidence type="ECO:0000256" key="6">
    <source>
        <dbReference type="ARBA" id="ARBA00012102"/>
    </source>
</evidence>
<keyword evidence="10 16" id="KW-0418">Kinase</keyword>
<dbReference type="InterPro" id="IPR004619">
    <property type="entry name" value="Type_III_PanK"/>
</dbReference>
<keyword evidence="8 16" id="KW-0808">Transferase</keyword>
<evidence type="ECO:0000256" key="15">
    <source>
        <dbReference type="ARBA" id="ARBA00040883"/>
    </source>
</evidence>
<evidence type="ECO:0000256" key="9">
    <source>
        <dbReference type="ARBA" id="ARBA00022741"/>
    </source>
</evidence>
<comment type="pathway">
    <text evidence="4 16">Cofactor biosynthesis; coenzyme A biosynthesis; CoA from (R)-pantothenate: step 1/5.</text>
</comment>
<reference evidence="17" key="1">
    <citation type="submission" date="2023-03" db="EMBL/GenBank/DDBJ databases">
        <title>Chitinimonas shenzhenensis gen. nov., sp. nov., a novel member of family Burkholderiaceae isolated from activated sludge collected in Shen Zhen, China.</title>
        <authorList>
            <person name="Wang X."/>
        </authorList>
    </citation>
    <scope>NUCLEOTIDE SEQUENCE</scope>
    <source>
        <strain evidence="17">DQS-5</strain>
    </source>
</reference>
<dbReference type="NCBIfam" id="TIGR00671">
    <property type="entry name" value="baf"/>
    <property type="match status" value="1"/>
</dbReference>
<comment type="cofactor">
    <cofactor evidence="2">
        <name>K(+)</name>
        <dbReference type="ChEBI" id="CHEBI:29103"/>
    </cofactor>
</comment>
<dbReference type="EC" id="2.7.1.33" evidence="6 16"/>
<name>A0ABT7DT32_9NEIS</name>
<evidence type="ECO:0000256" key="13">
    <source>
        <dbReference type="ARBA" id="ARBA00022993"/>
    </source>
</evidence>
<keyword evidence="12 16" id="KW-0630">Potassium</keyword>
<proteinExistence type="inferred from homology"/>
<protein>
    <recommendedName>
        <fullName evidence="15 16">Type III pantothenate kinase</fullName>
        <ecNumber evidence="6 16">2.7.1.33</ecNumber>
    </recommendedName>
    <alternativeName>
        <fullName evidence="16">PanK-III</fullName>
    </alternativeName>
    <alternativeName>
        <fullName evidence="16">Pantothenic acid kinase</fullName>
    </alternativeName>
</protein>
<feature type="binding site" evidence="16">
    <location>
        <position position="169"/>
    </location>
    <ligand>
        <name>substrate</name>
    </ligand>
</feature>
<keyword evidence="13 16" id="KW-0173">Coenzyme A biosynthesis</keyword>
<feature type="active site" description="Proton acceptor" evidence="16">
    <location>
        <position position="96"/>
    </location>
</feature>
<dbReference type="EMBL" id="JARRAF010000003">
    <property type="protein sequence ID" value="MDK2123242.1"/>
    <property type="molecule type" value="Genomic_DNA"/>
</dbReference>
<evidence type="ECO:0000256" key="7">
    <source>
        <dbReference type="ARBA" id="ARBA00022490"/>
    </source>
</evidence>
<comment type="catalytic activity">
    <reaction evidence="1 16">
        <text>(R)-pantothenate + ATP = (R)-4'-phosphopantothenate + ADP + H(+)</text>
        <dbReference type="Rhea" id="RHEA:16373"/>
        <dbReference type="ChEBI" id="CHEBI:10986"/>
        <dbReference type="ChEBI" id="CHEBI:15378"/>
        <dbReference type="ChEBI" id="CHEBI:29032"/>
        <dbReference type="ChEBI" id="CHEBI:30616"/>
        <dbReference type="ChEBI" id="CHEBI:456216"/>
        <dbReference type="EC" id="2.7.1.33"/>
    </reaction>
</comment>
<comment type="caution">
    <text evidence="17">The sequence shown here is derived from an EMBL/GenBank/DDBJ whole genome shotgun (WGS) entry which is preliminary data.</text>
</comment>
<dbReference type="PANTHER" id="PTHR34265">
    <property type="entry name" value="TYPE III PANTOTHENATE KINASE"/>
    <property type="match status" value="1"/>
</dbReference>
<dbReference type="HAMAP" id="MF_01274">
    <property type="entry name" value="Pantothen_kinase_3"/>
    <property type="match status" value="1"/>
</dbReference>
<evidence type="ECO:0000256" key="10">
    <source>
        <dbReference type="ARBA" id="ARBA00022777"/>
    </source>
</evidence>
<evidence type="ECO:0000256" key="12">
    <source>
        <dbReference type="ARBA" id="ARBA00022958"/>
    </source>
</evidence>
<keyword evidence="11 16" id="KW-0067">ATP-binding</keyword>
<dbReference type="CDD" id="cd24015">
    <property type="entry name" value="ASKHA_NBD_PanK-III"/>
    <property type="match status" value="1"/>
</dbReference>
<evidence type="ECO:0000313" key="18">
    <source>
        <dbReference type="Proteomes" id="UP001172778"/>
    </source>
</evidence>
<evidence type="ECO:0000256" key="1">
    <source>
        <dbReference type="ARBA" id="ARBA00001206"/>
    </source>
</evidence>
<evidence type="ECO:0000256" key="14">
    <source>
        <dbReference type="ARBA" id="ARBA00038036"/>
    </source>
</evidence>
<evidence type="ECO:0000256" key="2">
    <source>
        <dbReference type="ARBA" id="ARBA00001958"/>
    </source>
</evidence>
<feature type="binding site" evidence="16">
    <location>
        <position position="119"/>
    </location>
    <ligand>
        <name>ATP</name>
        <dbReference type="ChEBI" id="CHEBI:30616"/>
    </ligand>
</feature>
<gene>
    <name evidence="16" type="primary">coaX</name>
    <name evidence="17" type="ORF">PZA18_04160</name>
</gene>
<feature type="binding site" evidence="16">
    <location>
        <position position="87"/>
    </location>
    <ligand>
        <name>substrate</name>
    </ligand>
</feature>
<evidence type="ECO:0000256" key="16">
    <source>
        <dbReference type="HAMAP-Rule" id="MF_01274"/>
    </source>
</evidence>
<accession>A0ABT7DT32</accession>
<dbReference type="Pfam" id="PF03309">
    <property type="entry name" value="Pan_kinase"/>
    <property type="match status" value="1"/>
</dbReference>
<evidence type="ECO:0000256" key="8">
    <source>
        <dbReference type="ARBA" id="ARBA00022679"/>
    </source>
</evidence>
<comment type="subunit">
    <text evidence="5 16">Homodimer.</text>
</comment>
<comment type="subcellular location">
    <subcellularLocation>
        <location evidence="3 16">Cytoplasm</location>
    </subcellularLocation>
</comment>
<evidence type="ECO:0000256" key="4">
    <source>
        <dbReference type="ARBA" id="ARBA00005225"/>
    </source>
</evidence>